<evidence type="ECO:0000256" key="7">
    <source>
        <dbReference type="ARBA" id="ARBA00022989"/>
    </source>
</evidence>
<accession>A0A0A1WCT5</accession>
<dbReference type="InterPro" id="IPR023395">
    <property type="entry name" value="MCP_dom_sf"/>
</dbReference>
<dbReference type="PRINTS" id="PR00926">
    <property type="entry name" value="MITOCARRIER"/>
</dbReference>
<evidence type="ECO:0000256" key="12">
    <source>
        <dbReference type="SAM" id="Phobius"/>
    </source>
</evidence>
<comment type="subcellular location">
    <subcellularLocation>
        <location evidence="1">Mitochondrion inner membrane</location>
        <topology evidence="1">Multi-pass membrane protein</topology>
    </subcellularLocation>
</comment>
<dbReference type="AlphaFoldDB" id="A0A0A1WCT5"/>
<dbReference type="EMBL" id="GBXI01013158">
    <property type="protein sequence ID" value="JAD01134.1"/>
    <property type="molecule type" value="Transcribed_RNA"/>
</dbReference>
<keyword evidence="4 10" id="KW-0812">Transmembrane</keyword>
<name>A0A0A1WCT5_ZEUCU</name>
<feature type="repeat" description="Solcar" evidence="10">
    <location>
        <begin position="16"/>
        <end position="89"/>
    </location>
</feature>
<evidence type="ECO:0000313" key="14">
    <source>
        <dbReference type="EMBL" id="JAD01134.1"/>
    </source>
</evidence>
<reference evidence="13" key="1">
    <citation type="submission" date="2014-11" db="EMBL/GenBank/DDBJ databases">
        <authorList>
            <person name="Geib S."/>
        </authorList>
    </citation>
    <scope>NUCLEOTIDE SEQUENCE</scope>
</reference>
<dbReference type="InterPro" id="IPR002067">
    <property type="entry name" value="MCP"/>
</dbReference>
<dbReference type="InterPro" id="IPR018108">
    <property type="entry name" value="MCP_transmembrane"/>
</dbReference>
<evidence type="ECO:0000256" key="11">
    <source>
        <dbReference type="RuleBase" id="RU000488"/>
    </source>
</evidence>
<evidence type="ECO:0000256" key="5">
    <source>
        <dbReference type="ARBA" id="ARBA00022737"/>
    </source>
</evidence>
<evidence type="ECO:0000256" key="6">
    <source>
        <dbReference type="ARBA" id="ARBA00022792"/>
    </source>
</evidence>
<keyword evidence="5" id="KW-0677">Repeat</keyword>
<evidence type="ECO:0000256" key="3">
    <source>
        <dbReference type="ARBA" id="ARBA00022448"/>
    </source>
</evidence>
<evidence type="ECO:0000256" key="4">
    <source>
        <dbReference type="ARBA" id="ARBA00022692"/>
    </source>
</evidence>
<dbReference type="PROSITE" id="PS50920">
    <property type="entry name" value="SOLCAR"/>
    <property type="match status" value="3"/>
</dbReference>
<feature type="transmembrane region" description="Helical" evidence="12">
    <location>
        <begin position="252"/>
        <end position="275"/>
    </location>
</feature>
<evidence type="ECO:0000256" key="2">
    <source>
        <dbReference type="ARBA" id="ARBA00006375"/>
    </source>
</evidence>
<protein>
    <submittedName>
        <fullName evidence="13">S-adenosylmethionine mitochondrial carrier protein homolog</fullName>
    </submittedName>
</protein>
<keyword evidence="8" id="KW-0496">Mitochondrion</keyword>
<reference evidence="13" key="2">
    <citation type="journal article" date="2015" name="Gigascience">
        <title>Reconstructing a comprehensive transcriptome assembly of a white-pupal translocated strain of the pest fruit fly Bactrocera cucurbitae.</title>
        <authorList>
            <person name="Sim S.B."/>
            <person name="Calla B."/>
            <person name="Hall B."/>
            <person name="DeRego T."/>
            <person name="Geib S.M."/>
        </authorList>
    </citation>
    <scope>NUCLEOTIDE SEQUENCE</scope>
</reference>
<dbReference type="GO" id="GO:0055085">
    <property type="term" value="P:transmembrane transport"/>
    <property type="evidence" value="ECO:0007669"/>
    <property type="project" value="InterPro"/>
</dbReference>
<feature type="repeat" description="Solcar" evidence="10">
    <location>
        <begin position="193"/>
        <end position="281"/>
    </location>
</feature>
<feature type="transmembrane region" description="Helical" evidence="12">
    <location>
        <begin position="18"/>
        <end position="39"/>
    </location>
</feature>
<dbReference type="FunFam" id="1.50.40.10:FF:000018">
    <property type="entry name" value="S-adenosylmethionine mitochondrial carrier protein-like"/>
    <property type="match status" value="1"/>
</dbReference>
<proteinExistence type="inferred from homology"/>
<dbReference type="SUPFAM" id="SSF103506">
    <property type="entry name" value="Mitochondrial carrier"/>
    <property type="match status" value="1"/>
</dbReference>
<comment type="similarity">
    <text evidence="2 11">Belongs to the mitochondrial carrier (TC 2.A.29) family.</text>
</comment>
<evidence type="ECO:0000256" key="1">
    <source>
        <dbReference type="ARBA" id="ARBA00004448"/>
    </source>
</evidence>
<keyword evidence="7 12" id="KW-1133">Transmembrane helix</keyword>
<organism evidence="13">
    <name type="scientific">Zeugodacus cucurbitae</name>
    <name type="common">Melon fruit fly</name>
    <name type="synonym">Bactrocera cucurbitae</name>
    <dbReference type="NCBI Taxonomy" id="28588"/>
    <lineage>
        <taxon>Eukaryota</taxon>
        <taxon>Metazoa</taxon>
        <taxon>Ecdysozoa</taxon>
        <taxon>Arthropoda</taxon>
        <taxon>Hexapoda</taxon>
        <taxon>Insecta</taxon>
        <taxon>Pterygota</taxon>
        <taxon>Neoptera</taxon>
        <taxon>Endopterygota</taxon>
        <taxon>Diptera</taxon>
        <taxon>Brachycera</taxon>
        <taxon>Muscomorpha</taxon>
        <taxon>Tephritoidea</taxon>
        <taxon>Tephritidae</taxon>
        <taxon>Zeugodacus</taxon>
        <taxon>Zeugodacus</taxon>
    </lineage>
</organism>
<dbReference type="GeneID" id="105218545"/>
<gene>
    <name evidence="13" type="primary">CG4743_2</name>
    <name evidence="14" type="synonym">CG4743_1</name>
    <name evidence="14" type="ORF">g.15535</name>
    <name evidence="13" type="ORF">g.15537</name>
</gene>
<dbReference type="EMBL" id="GBXI01017595">
    <property type="protein sequence ID" value="JAC96696.1"/>
    <property type="molecule type" value="Transcribed_RNA"/>
</dbReference>
<keyword evidence="3 11" id="KW-0813">Transport</keyword>
<dbReference type="Pfam" id="PF00153">
    <property type="entry name" value="Mito_carr"/>
    <property type="match status" value="3"/>
</dbReference>
<feature type="repeat" description="Solcar" evidence="10">
    <location>
        <begin position="98"/>
        <end position="184"/>
    </location>
</feature>
<dbReference type="OrthoDB" id="276989at2759"/>
<evidence type="ECO:0000256" key="10">
    <source>
        <dbReference type="PROSITE-ProRule" id="PRU00282"/>
    </source>
</evidence>
<dbReference type="Gene3D" id="1.50.40.10">
    <property type="entry name" value="Mitochondrial carrier domain"/>
    <property type="match status" value="1"/>
</dbReference>
<dbReference type="PANTHER" id="PTHR45667">
    <property type="entry name" value="S-ADENOSYLMETHIONINE MITOCHONDRIAL CARRIER PROTEIN"/>
    <property type="match status" value="1"/>
</dbReference>
<sequence length="293" mass="32036">MEVNESSAMPQNHTQNTFLHSLVAGGVAGVVVDIALFPIDTIKTRLQSELGFIRAGGFRGIYKGLAPAAAGSAPTAALFFCSYDSLKRYLSKTTGLNNSPYIHMVSASCAEILACLIRVPVEIAKQRRQTIGNTQRTTALQILWRAYKTEGLRRGLYRGYGTTVMREIPFSLIQFPLWEYFKLHWTDVTGIESTPFTVALCGAVAGGIAAGLTTPLDVAKTRIMLAQQGTATKKLNARIVLKTVYKERGFSGIFAGFTPRVLWITLGGAFFFGFYDLTLRLLGGNSESEKVNF</sequence>
<evidence type="ECO:0000256" key="8">
    <source>
        <dbReference type="ARBA" id="ARBA00023128"/>
    </source>
</evidence>
<keyword evidence="9 10" id="KW-0472">Membrane</keyword>
<dbReference type="GO" id="GO:0005743">
    <property type="term" value="C:mitochondrial inner membrane"/>
    <property type="evidence" value="ECO:0007669"/>
    <property type="project" value="UniProtKB-SubCell"/>
</dbReference>
<evidence type="ECO:0000256" key="9">
    <source>
        <dbReference type="ARBA" id="ARBA00023136"/>
    </source>
</evidence>
<keyword evidence="6" id="KW-0999">Mitochondrion inner membrane</keyword>
<evidence type="ECO:0000313" key="13">
    <source>
        <dbReference type="EMBL" id="JAC96696.1"/>
    </source>
</evidence>